<dbReference type="STRING" id="355243.SAMN03080615_03546"/>
<protein>
    <recommendedName>
        <fullName evidence="2">ABM domain-containing protein</fullName>
    </recommendedName>
</protein>
<keyword evidence="4" id="KW-1185">Reference proteome</keyword>
<dbReference type="PANTHER" id="PTHR40057">
    <property type="entry name" value="SLR1162 PROTEIN"/>
    <property type="match status" value="1"/>
</dbReference>
<gene>
    <name evidence="3" type="ORF">SAMN03080615_03546</name>
</gene>
<evidence type="ECO:0000313" key="3">
    <source>
        <dbReference type="EMBL" id="SEQ99453.1"/>
    </source>
</evidence>
<sequence>MADSCIQSQLTEPGQEGPVTVSISRKVKPGFEADYEAWISGVIEAASEYPGHQGSNVLRPSASTGNRYVLIYRFDSYENCERWESSELRKQWLDKLAPLIEGEAEVQRGTGLEFWFDLPELPVNKHPSPHKMALVLIAVVYVLIMAINLSLGPYLSGVDLWLKTAIIVTLQVLLMTYLVMPRVTRLLKGWLFK</sequence>
<dbReference type="Gene3D" id="3.30.70.100">
    <property type="match status" value="1"/>
</dbReference>
<feature type="domain" description="ABM" evidence="2">
    <location>
        <begin position="19"/>
        <end position="108"/>
    </location>
</feature>
<organism evidence="3 4">
    <name type="scientific">Amphritea atlantica</name>
    <dbReference type="NCBI Taxonomy" id="355243"/>
    <lineage>
        <taxon>Bacteria</taxon>
        <taxon>Pseudomonadati</taxon>
        <taxon>Pseudomonadota</taxon>
        <taxon>Gammaproteobacteria</taxon>
        <taxon>Oceanospirillales</taxon>
        <taxon>Oceanospirillaceae</taxon>
        <taxon>Amphritea</taxon>
    </lineage>
</organism>
<dbReference type="EMBL" id="FOGB01000013">
    <property type="protein sequence ID" value="SEQ99453.1"/>
    <property type="molecule type" value="Genomic_DNA"/>
</dbReference>
<dbReference type="InterPro" id="IPR011008">
    <property type="entry name" value="Dimeric_a/b-barrel"/>
</dbReference>
<name>A0A1H9KKQ4_9GAMM</name>
<keyword evidence="1" id="KW-1133">Transmembrane helix</keyword>
<dbReference type="SUPFAM" id="SSF54909">
    <property type="entry name" value="Dimeric alpha+beta barrel"/>
    <property type="match status" value="1"/>
</dbReference>
<keyword evidence="1" id="KW-0472">Membrane</keyword>
<dbReference type="RefSeq" id="WP_091360841.1">
    <property type="nucleotide sequence ID" value="NZ_AP025284.1"/>
</dbReference>
<dbReference type="PROSITE" id="PS51725">
    <property type="entry name" value="ABM"/>
    <property type="match status" value="1"/>
</dbReference>
<feature type="transmembrane region" description="Helical" evidence="1">
    <location>
        <begin position="160"/>
        <end position="180"/>
    </location>
</feature>
<accession>A0A1H9KKQ4</accession>
<proteinExistence type="predicted"/>
<feature type="transmembrane region" description="Helical" evidence="1">
    <location>
        <begin position="133"/>
        <end position="154"/>
    </location>
</feature>
<keyword evidence="1" id="KW-0812">Transmembrane</keyword>
<dbReference type="Proteomes" id="UP000198749">
    <property type="component" value="Unassembled WGS sequence"/>
</dbReference>
<dbReference type="PANTHER" id="PTHR40057:SF1">
    <property type="entry name" value="SLR1162 PROTEIN"/>
    <property type="match status" value="1"/>
</dbReference>
<evidence type="ECO:0000259" key="2">
    <source>
        <dbReference type="PROSITE" id="PS51725"/>
    </source>
</evidence>
<dbReference type="OrthoDB" id="1494254at2"/>
<dbReference type="AlphaFoldDB" id="A0A1H9KKQ4"/>
<evidence type="ECO:0000313" key="4">
    <source>
        <dbReference type="Proteomes" id="UP000198749"/>
    </source>
</evidence>
<evidence type="ECO:0000256" key="1">
    <source>
        <dbReference type="SAM" id="Phobius"/>
    </source>
</evidence>
<dbReference type="InterPro" id="IPR007138">
    <property type="entry name" value="ABM_dom"/>
</dbReference>
<reference evidence="4" key="1">
    <citation type="submission" date="2016-10" db="EMBL/GenBank/DDBJ databases">
        <authorList>
            <person name="Varghese N."/>
            <person name="Submissions S."/>
        </authorList>
    </citation>
    <scope>NUCLEOTIDE SEQUENCE [LARGE SCALE GENOMIC DNA]</scope>
    <source>
        <strain evidence="4">DSM 18887</strain>
    </source>
</reference>
<dbReference type="InterPro" id="IPR038762">
    <property type="entry name" value="ABM_predict"/>
</dbReference>
<dbReference type="Pfam" id="PF03992">
    <property type="entry name" value="ABM"/>
    <property type="match status" value="1"/>
</dbReference>